<sequence>MSSAVEGIVDIVDTQDKQLQDGDVLNGNIDGMLGEEEGSTFVKDGRIIRKAKRIGKGLAQLKGRRSSEDKEHENVDGNTNNTTAVRVAPPFSKNSRKSRSAKGRGLPKKGGAGGKGVWGAPGSELIGSVAVSDTRDPNYDSDSQGEYVVEKITPELTEAELVTTVTPILQEYLEHGDTNEVADLLRDLNIGSNKHRIMEMAVSLALDRHDPQRELTSRLISDLYGQLLTRDEMMEGFHTLLTNLPDLSLDTPDAPSLVAMFLARAIADDCLPPKFITSFKGKVESEQVSAALEKASTMLGMNHGMARLDNVWGEGGGNRPVKYLTRRMRLLLEEYINSGDVTEAIQCLKELDVPHFHHELVYEAVVMAIEKSKSRVIDLMVNLLRTLYTTNIATPDEFSKGMKRVFDDMPDICLDVPAAYSLLEQLGGQLYQHGCFPEALYKEMPARGRKRFVSEGDGGKVKT</sequence>
<feature type="domain" description="MI" evidence="8">
    <location>
        <begin position="323"/>
        <end position="446"/>
    </location>
</feature>
<dbReference type="GO" id="GO:0045892">
    <property type="term" value="P:negative regulation of DNA-templated transcription"/>
    <property type="evidence" value="ECO:0007669"/>
    <property type="project" value="InterPro"/>
</dbReference>
<dbReference type="InterPro" id="IPR003891">
    <property type="entry name" value="Initiation_fac_eIF4g_MI"/>
</dbReference>
<dbReference type="FunFam" id="1.25.40.180:FF:000009">
    <property type="entry name" value="programmed cell death protein 4"/>
    <property type="match status" value="1"/>
</dbReference>
<evidence type="ECO:0000313" key="9">
    <source>
        <dbReference type="EMBL" id="KAK2173159.1"/>
    </source>
</evidence>
<dbReference type="EMBL" id="JAODUO010000897">
    <property type="protein sequence ID" value="KAK2173159.1"/>
    <property type="molecule type" value="Genomic_DNA"/>
</dbReference>
<protein>
    <recommendedName>
        <fullName evidence="3">Programmed cell death protein 4</fullName>
    </recommendedName>
</protein>
<feature type="domain" description="MI" evidence="8">
    <location>
        <begin position="160"/>
        <end position="281"/>
    </location>
</feature>
<dbReference type="FunFam" id="1.25.40.180:FF:000008">
    <property type="entry name" value="Programmed cell death protein 4"/>
    <property type="match status" value="1"/>
</dbReference>
<dbReference type="SMART" id="SM00544">
    <property type="entry name" value="MA3"/>
    <property type="match status" value="2"/>
</dbReference>
<feature type="compositionally biased region" description="Basic residues" evidence="7">
    <location>
        <begin position="94"/>
        <end position="107"/>
    </location>
</feature>
<feature type="region of interest" description="Disordered" evidence="7">
    <location>
        <begin position="58"/>
        <end position="119"/>
    </location>
</feature>
<dbReference type="InterPro" id="IPR039778">
    <property type="entry name" value="PDCD4"/>
</dbReference>
<dbReference type="PANTHER" id="PTHR12626:SF0">
    <property type="entry name" value="PROGRAMMED CELL DEATH PROTEIN 4"/>
    <property type="match status" value="1"/>
</dbReference>
<dbReference type="SUPFAM" id="SSF48371">
    <property type="entry name" value="ARM repeat"/>
    <property type="match status" value="2"/>
</dbReference>
<evidence type="ECO:0000313" key="10">
    <source>
        <dbReference type="Proteomes" id="UP001209878"/>
    </source>
</evidence>
<dbReference type="Pfam" id="PF02847">
    <property type="entry name" value="MA3"/>
    <property type="match status" value="2"/>
</dbReference>
<dbReference type="GO" id="GO:0005829">
    <property type="term" value="C:cytosol"/>
    <property type="evidence" value="ECO:0007669"/>
    <property type="project" value="TreeGrafter"/>
</dbReference>
<evidence type="ECO:0000256" key="5">
    <source>
        <dbReference type="ARBA" id="ARBA00022737"/>
    </source>
</evidence>
<comment type="subcellular location">
    <subcellularLocation>
        <location evidence="1">Cytoplasm</location>
    </subcellularLocation>
</comment>
<proteinExistence type="inferred from homology"/>
<dbReference type="GO" id="GO:0005634">
    <property type="term" value="C:nucleus"/>
    <property type="evidence" value="ECO:0007669"/>
    <property type="project" value="TreeGrafter"/>
</dbReference>
<keyword evidence="10" id="KW-1185">Reference proteome</keyword>
<evidence type="ECO:0000256" key="2">
    <source>
        <dbReference type="ARBA" id="ARBA00005497"/>
    </source>
</evidence>
<gene>
    <name evidence="9" type="ORF">NP493_896g01005</name>
</gene>
<feature type="compositionally biased region" description="Gly residues" evidence="7">
    <location>
        <begin position="108"/>
        <end position="119"/>
    </location>
</feature>
<keyword evidence="6" id="KW-0539">Nucleus</keyword>
<reference evidence="9" key="1">
    <citation type="journal article" date="2023" name="Mol. Biol. Evol.">
        <title>Third-Generation Sequencing Reveals the Adaptive Role of the Epigenome in Three Deep-Sea Polychaetes.</title>
        <authorList>
            <person name="Perez M."/>
            <person name="Aroh O."/>
            <person name="Sun Y."/>
            <person name="Lan Y."/>
            <person name="Juniper S.K."/>
            <person name="Young C.R."/>
            <person name="Angers B."/>
            <person name="Qian P.Y."/>
        </authorList>
    </citation>
    <scope>NUCLEOTIDE SEQUENCE</scope>
    <source>
        <strain evidence="9">R07B-5</strain>
    </source>
</reference>
<comment type="caution">
    <text evidence="9">The sequence shown here is derived from an EMBL/GenBank/DDBJ whole genome shotgun (WGS) entry which is preliminary data.</text>
</comment>
<dbReference type="PANTHER" id="PTHR12626">
    <property type="entry name" value="PROGRAMMED CELL DEATH 4"/>
    <property type="match status" value="1"/>
</dbReference>
<evidence type="ECO:0000259" key="8">
    <source>
        <dbReference type="PROSITE" id="PS51366"/>
    </source>
</evidence>
<comment type="similarity">
    <text evidence="2">Belongs to the PDCD4 family.</text>
</comment>
<evidence type="ECO:0000256" key="3">
    <source>
        <dbReference type="ARBA" id="ARBA00014414"/>
    </source>
</evidence>
<keyword evidence="5" id="KW-0677">Repeat</keyword>
<dbReference type="AlphaFoldDB" id="A0AAD9KL56"/>
<dbReference type="PROSITE" id="PS51366">
    <property type="entry name" value="MI"/>
    <property type="match status" value="2"/>
</dbReference>
<evidence type="ECO:0000256" key="7">
    <source>
        <dbReference type="SAM" id="MobiDB-lite"/>
    </source>
</evidence>
<organism evidence="9 10">
    <name type="scientific">Ridgeia piscesae</name>
    <name type="common">Tubeworm</name>
    <dbReference type="NCBI Taxonomy" id="27915"/>
    <lineage>
        <taxon>Eukaryota</taxon>
        <taxon>Metazoa</taxon>
        <taxon>Spiralia</taxon>
        <taxon>Lophotrochozoa</taxon>
        <taxon>Annelida</taxon>
        <taxon>Polychaeta</taxon>
        <taxon>Sedentaria</taxon>
        <taxon>Canalipalpata</taxon>
        <taxon>Sabellida</taxon>
        <taxon>Siboglinidae</taxon>
        <taxon>Ridgeia</taxon>
    </lineage>
</organism>
<evidence type="ECO:0000256" key="1">
    <source>
        <dbReference type="ARBA" id="ARBA00004496"/>
    </source>
</evidence>
<dbReference type="Proteomes" id="UP001209878">
    <property type="component" value="Unassembled WGS sequence"/>
</dbReference>
<dbReference type="InterPro" id="IPR016024">
    <property type="entry name" value="ARM-type_fold"/>
</dbReference>
<dbReference type="Gene3D" id="1.25.40.180">
    <property type="match status" value="2"/>
</dbReference>
<accession>A0AAD9KL56</accession>
<evidence type="ECO:0000256" key="4">
    <source>
        <dbReference type="ARBA" id="ARBA00022490"/>
    </source>
</evidence>
<feature type="compositionally biased region" description="Basic and acidic residues" evidence="7">
    <location>
        <begin position="65"/>
        <end position="75"/>
    </location>
</feature>
<keyword evidence="4" id="KW-0963">Cytoplasm</keyword>
<evidence type="ECO:0000256" key="6">
    <source>
        <dbReference type="ARBA" id="ARBA00023242"/>
    </source>
</evidence>
<name>A0AAD9KL56_RIDPI</name>